<proteinExistence type="predicted"/>
<evidence type="ECO:0000313" key="1">
    <source>
        <dbReference type="EMBL" id="KEQ06435.1"/>
    </source>
</evidence>
<sequence length="94" mass="9766">MQTNEDPATGTQLAALIAALLDIAPVSEHVAVTPNDDADLTGVRGLKFGSAGTVAVRLNGVAQTYTVNEGDYLPLKAERVLATGTSVTDIKAWK</sequence>
<name>A0A922P161_9HYPH</name>
<gene>
    <name evidence="1" type="ORF">GV68_07190</name>
</gene>
<reference evidence="1 2" key="1">
    <citation type="submission" date="2014-06" db="EMBL/GenBank/DDBJ databases">
        <title>Rhizobium pelagicum/R2-400B4.</title>
        <authorList>
            <person name="Kimes N.E."/>
            <person name="Lopez-Perez M."/>
        </authorList>
    </citation>
    <scope>NUCLEOTIDE SEQUENCE [LARGE SCALE GENOMIC DNA]</scope>
    <source>
        <strain evidence="1 2">R2-400B4</strain>
    </source>
</reference>
<dbReference type="Proteomes" id="UP000052167">
    <property type="component" value="Unassembled WGS sequence"/>
</dbReference>
<dbReference type="EMBL" id="JOKJ01000016">
    <property type="protein sequence ID" value="KEQ06435.1"/>
    <property type="molecule type" value="Genomic_DNA"/>
</dbReference>
<protein>
    <submittedName>
        <fullName evidence="1">Uncharacterized protein</fullName>
    </submittedName>
</protein>
<comment type="caution">
    <text evidence="1">The sequence shown here is derived from an EMBL/GenBank/DDBJ whole genome shotgun (WGS) entry which is preliminary data.</text>
</comment>
<dbReference type="AlphaFoldDB" id="A0A922P161"/>
<evidence type="ECO:0000313" key="2">
    <source>
        <dbReference type="Proteomes" id="UP000052167"/>
    </source>
</evidence>
<organism evidence="1 2">
    <name type="scientific">Pseudorhizobium pelagicum</name>
    <dbReference type="NCBI Taxonomy" id="1509405"/>
    <lineage>
        <taxon>Bacteria</taxon>
        <taxon>Pseudomonadati</taxon>
        <taxon>Pseudomonadota</taxon>
        <taxon>Alphaproteobacteria</taxon>
        <taxon>Hyphomicrobiales</taxon>
        <taxon>Rhizobiaceae</taxon>
        <taxon>Rhizobium/Agrobacterium group</taxon>
        <taxon>Pseudorhizobium</taxon>
    </lineage>
</organism>
<keyword evidence="2" id="KW-1185">Reference proteome</keyword>
<accession>A0A922P161</accession>